<proteinExistence type="predicted"/>
<name>A0ABW2KL87_9ACTN</name>
<evidence type="ECO:0000313" key="2">
    <source>
        <dbReference type="EMBL" id="MFC7329897.1"/>
    </source>
</evidence>
<comment type="caution">
    <text evidence="2">The sequence shown here is derived from an EMBL/GenBank/DDBJ whole genome shotgun (WGS) entry which is preliminary data.</text>
</comment>
<feature type="region of interest" description="Disordered" evidence="1">
    <location>
        <begin position="117"/>
        <end position="187"/>
    </location>
</feature>
<keyword evidence="3" id="KW-1185">Reference proteome</keyword>
<feature type="compositionally biased region" description="Low complexity" evidence="1">
    <location>
        <begin position="117"/>
        <end position="129"/>
    </location>
</feature>
<accession>A0ABW2KL87</accession>
<feature type="compositionally biased region" description="Basic and acidic residues" evidence="1">
    <location>
        <begin position="137"/>
        <end position="147"/>
    </location>
</feature>
<dbReference type="Proteomes" id="UP001596540">
    <property type="component" value="Unassembled WGS sequence"/>
</dbReference>
<evidence type="ECO:0000313" key="3">
    <source>
        <dbReference type="Proteomes" id="UP001596540"/>
    </source>
</evidence>
<reference evidence="3" key="1">
    <citation type="journal article" date="2019" name="Int. J. Syst. Evol. Microbiol.">
        <title>The Global Catalogue of Microorganisms (GCM) 10K type strain sequencing project: providing services to taxonomists for standard genome sequencing and annotation.</title>
        <authorList>
            <consortium name="The Broad Institute Genomics Platform"/>
            <consortium name="The Broad Institute Genome Sequencing Center for Infectious Disease"/>
            <person name="Wu L."/>
            <person name="Ma J."/>
        </authorList>
    </citation>
    <scope>NUCLEOTIDE SEQUENCE [LARGE SCALE GENOMIC DNA]</scope>
    <source>
        <strain evidence="3">CGMCC 4.7382</strain>
    </source>
</reference>
<dbReference type="RefSeq" id="WP_379872542.1">
    <property type="nucleotide sequence ID" value="NZ_JBHTBH010000009.1"/>
</dbReference>
<organism evidence="2 3">
    <name type="scientific">Marinactinospora rubrisoli</name>
    <dbReference type="NCBI Taxonomy" id="2715399"/>
    <lineage>
        <taxon>Bacteria</taxon>
        <taxon>Bacillati</taxon>
        <taxon>Actinomycetota</taxon>
        <taxon>Actinomycetes</taxon>
        <taxon>Streptosporangiales</taxon>
        <taxon>Nocardiopsidaceae</taxon>
        <taxon>Marinactinospora</taxon>
    </lineage>
</organism>
<gene>
    <name evidence="2" type="ORF">ACFQRF_19360</name>
</gene>
<protein>
    <submittedName>
        <fullName evidence="2">Uncharacterized protein</fullName>
    </submittedName>
</protein>
<evidence type="ECO:0000256" key="1">
    <source>
        <dbReference type="SAM" id="MobiDB-lite"/>
    </source>
</evidence>
<sequence>MSRGSFLRGRRYAVEVGEERRHVLRRAALTMRGSMARTAARYFGQAPAALLGQVGGPGAAVVGGAGTGDRFRFLPAPRTTSPDRRVAKKRAGEIAPQVRDVDAAADFRQRHLRLRRAAVSPAPHAPASVWRSGSGASDRHEHHDRRTAAGIRIFAPMKDGSFGPRSPSRGRRGTRSPHTEGAAAPGR</sequence>
<dbReference type="EMBL" id="JBHTBH010000009">
    <property type="protein sequence ID" value="MFC7329897.1"/>
    <property type="molecule type" value="Genomic_DNA"/>
</dbReference>